<protein>
    <recommendedName>
        <fullName evidence="4">Integral membrane protein</fullName>
    </recommendedName>
</protein>
<sequence>MTKDQENPQPAQDAAPRIPAETGRLWLPLMVRALVCLGFGALTIFWGQPSLAVYQGAVLAYLVLLAAVFAWAAQLATPDSRLPLRVAAGAQLLAAVVVLLVNPVTDSGVTMALSAGLALAGAVEVGLSLKRRGSEEARVLGRDRLIAGVIALGTALLLPFFISLGAHALLGVAGGGAVLTGVLWALGALSLRHDVRVQAAAAEA</sequence>
<feature type="transmembrane region" description="Helical" evidence="1">
    <location>
        <begin position="25"/>
        <end position="46"/>
    </location>
</feature>
<proteinExistence type="predicted"/>
<dbReference type="EMBL" id="JAVALS010000003">
    <property type="protein sequence ID" value="MDP5226831.1"/>
    <property type="molecule type" value="Genomic_DNA"/>
</dbReference>
<evidence type="ECO:0000313" key="3">
    <source>
        <dbReference type="Proteomes" id="UP001232725"/>
    </source>
</evidence>
<feature type="transmembrane region" description="Helical" evidence="1">
    <location>
        <begin position="145"/>
        <end position="162"/>
    </location>
</feature>
<feature type="transmembrane region" description="Helical" evidence="1">
    <location>
        <begin position="84"/>
        <end position="102"/>
    </location>
</feature>
<keyword evidence="1" id="KW-1133">Transmembrane helix</keyword>
<feature type="transmembrane region" description="Helical" evidence="1">
    <location>
        <begin position="52"/>
        <end position="72"/>
    </location>
</feature>
<evidence type="ECO:0000256" key="1">
    <source>
        <dbReference type="SAM" id="Phobius"/>
    </source>
</evidence>
<evidence type="ECO:0000313" key="2">
    <source>
        <dbReference type="EMBL" id="MDP5226831.1"/>
    </source>
</evidence>
<comment type="caution">
    <text evidence="2">The sequence shown here is derived from an EMBL/GenBank/DDBJ whole genome shotgun (WGS) entry which is preliminary data.</text>
</comment>
<feature type="transmembrane region" description="Helical" evidence="1">
    <location>
        <begin position="168"/>
        <end position="189"/>
    </location>
</feature>
<dbReference type="Proteomes" id="UP001232725">
    <property type="component" value="Unassembled WGS sequence"/>
</dbReference>
<feature type="transmembrane region" description="Helical" evidence="1">
    <location>
        <begin position="108"/>
        <end position="129"/>
    </location>
</feature>
<gene>
    <name evidence="2" type="ORF">Q9R02_06670</name>
</gene>
<dbReference type="RefSeq" id="WP_305995884.1">
    <property type="nucleotide sequence ID" value="NZ_JAVALS010000003.1"/>
</dbReference>
<organism evidence="2 3">
    <name type="scientific">Arthrobacter horti</name>
    <dbReference type="NCBI Taxonomy" id="3068273"/>
    <lineage>
        <taxon>Bacteria</taxon>
        <taxon>Bacillati</taxon>
        <taxon>Actinomycetota</taxon>
        <taxon>Actinomycetes</taxon>
        <taxon>Micrococcales</taxon>
        <taxon>Micrococcaceae</taxon>
        <taxon>Arthrobacter</taxon>
    </lineage>
</organism>
<evidence type="ECO:0008006" key="4">
    <source>
        <dbReference type="Google" id="ProtNLM"/>
    </source>
</evidence>
<keyword evidence="3" id="KW-1185">Reference proteome</keyword>
<name>A0ABT9IML0_9MICC</name>
<reference evidence="2 3" key="1">
    <citation type="submission" date="2023-08" db="EMBL/GenBank/DDBJ databases">
        <title>Arthrobacter horti sp. nov., isolated from forest soil.</title>
        <authorList>
            <person name="Park M."/>
        </authorList>
    </citation>
    <scope>NUCLEOTIDE SEQUENCE [LARGE SCALE GENOMIC DNA]</scope>
    <source>
        <strain evidence="2 3">YJM1</strain>
    </source>
</reference>
<keyword evidence="1" id="KW-0472">Membrane</keyword>
<accession>A0ABT9IML0</accession>
<keyword evidence="1" id="KW-0812">Transmembrane</keyword>